<reference evidence="11 12" key="1">
    <citation type="submission" date="2024-03" db="EMBL/GenBank/DDBJ databases">
        <title>Novel species of the genus Variovorax.</title>
        <authorList>
            <person name="Liu Q."/>
            <person name="Xin Y.-H."/>
        </authorList>
    </citation>
    <scope>NUCLEOTIDE SEQUENCE [LARGE SCALE GENOMIC DNA]</scope>
    <source>
        <strain evidence="11 12">KACC 18899</strain>
    </source>
</reference>
<evidence type="ECO:0000256" key="7">
    <source>
        <dbReference type="ARBA" id="ARBA00023173"/>
    </source>
</evidence>
<dbReference type="EMBL" id="JBBKZU010000007">
    <property type="protein sequence ID" value="MEJ8812804.1"/>
    <property type="molecule type" value="Genomic_DNA"/>
</dbReference>
<organism evidence="11 12">
    <name type="scientific">Variovorax ureilyticus</name>
    <dbReference type="NCBI Taxonomy" id="1836198"/>
    <lineage>
        <taxon>Bacteria</taxon>
        <taxon>Pseudomonadati</taxon>
        <taxon>Pseudomonadota</taxon>
        <taxon>Betaproteobacteria</taxon>
        <taxon>Burkholderiales</taxon>
        <taxon>Comamonadaceae</taxon>
        <taxon>Variovorax</taxon>
    </lineage>
</organism>
<keyword evidence="12" id="KW-1185">Reference proteome</keyword>
<dbReference type="PANTHER" id="PTHR43427:SF6">
    <property type="entry name" value="CHLORIDE CHANNEL PROTEIN CLC-E"/>
    <property type="match status" value="1"/>
</dbReference>
<evidence type="ECO:0000256" key="2">
    <source>
        <dbReference type="ARBA" id="ARBA00022448"/>
    </source>
</evidence>
<dbReference type="Gene3D" id="1.10.3080.10">
    <property type="entry name" value="Clc chloride channel"/>
    <property type="match status" value="1"/>
</dbReference>
<name>A0ABU8VGK7_9BURK</name>
<keyword evidence="6 10" id="KW-0472">Membrane</keyword>
<dbReference type="CDD" id="cd00400">
    <property type="entry name" value="Voltage_gated_ClC"/>
    <property type="match status" value="1"/>
</dbReference>
<dbReference type="PRINTS" id="PR00762">
    <property type="entry name" value="CLCHANNEL"/>
</dbReference>
<protein>
    <submittedName>
        <fullName evidence="11">Chloride channel protein</fullName>
    </submittedName>
</protein>
<evidence type="ECO:0000256" key="8">
    <source>
        <dbReference type="ARBA" id="ARBA00023214"/>
    </source>
</evidence>
<evidence type="ECO:0000256" key="10">
    <source>
        <dbReference type="SAM" id="Phobius"/>
    </source>
</evidence>
<comment type="caution">
    <text evidence="11">The sequence shown here is derived from an EMBL/GenBank/DDBJ whole genome shotgun (WGS) entry which is preliminary data.</text>
</comment>
<dbReference type="InterPro" id="IPR001807">
    <property type="entry name" value="ClC"/>
</dbReference>
<evidence type="ECO:0000256" key="6">
    <source>
        <dbReference type="ARBA" id="ARBA00023136"/>
    </source>
</evidence>
<evidence type="ECO:0000256" key="9">
    <source>
        <dbReference type="ARBA" id="ARBA00023303"/>
    </source>
</evidence>
<proteinExistence type="predicted"/>
<feature type="transmembrane region" description="Helical" evidence="10">
    <location>
        <begin position="231"/>
        <end position="251"/>
    </location>
</feature>
<feature type="transmembrane region" description="Helical" evidence="10">
    <location>
        <begin position="361"/>
        <end position="386"/>
    </location>
</feature>
<evidence type="ECO:0000313" key="11">
    <source>
        <dbReference type="EMBL" id="MEJ8812804.1"/>
    </source>
</evidence>
<evidence type="ECO:0000256" key="4">
    <source>
        <dbReference type="ARBA" id="ARBA00022989"/>
    </source>
</evidence>
<feature type="transmembrane region" description="Helical" evidence="10">
    <location>
        <begin position="12"/>
        <end position="32"/>
    </location>
</feature>
<keyword evidence="2" id="KW-0813">Transport</keyword>
<evidence type="ECO:0000256" key="1">
    <source>
        <dbReference type="ARBA" id="ARBA00004141"/>
    </source>
</evidence>
<dbReference type="RefSeq" id="WP_340358058.1">
    <property type="nucleotide sequence ID" value="NZ_JBBKZU010000007.1"/>
</dbReference>
<evidence type="ECO:0000313" key="12">
    <source>
        <dbReference type="Proteomes" id="UP001365846"/>
    </source>
</evidence>
<accession>A0ABU8VGK7</accession>
<sequence>MLRPTIQAIKLWIWAAIAGALGAASTIGFRWLTQQVEWLATGHTGGLVETAISLSAWHRAAVCAVGGLLAGLVLHWGGRWAAKGPRGDRNLDYIEAARAGRVDLNDRTTFTRTLSALFSIGTGAAIGREGPMVQLAAWVSSWLARWVALSPEQRNTIMVCGIASGIGSAYHAPIAGVVFVLELALGFFARSTVAPVLIASATASALIYWLVEPTPLYVLSGKPVLPTGLGVALLSGIVFGGIGWVWLGLLDKTRDLFARIKSMPIRLGIGGVLVGLISAAIPQVWGNGYSVVSQVLQGEHLWQWLAVILVAKVAATALSSGSGAIGGVFTPSLFVGATAGSVLAQIAASWMPVAWVGDPRAFAVVGMAAVLAAVTHAPLMSIVMVLEMTDQFQLTVPVMLACGVAHAISTQFGAKPIYGNPIEARSG</sequence>
<dbReference type="SUPFAM" id="SSF81340">
    <property type="entry name" value="Clc chloride channel"/>
    <property type="match status" value="1"/>
</dbReference>
<keyword evidence="7" id="KW-0869">Chloride channel</keyword>
<keyword evidence="8" id="KW-0868">Chloride</keyword>
<feature type="transmembrane region" description="Helical" evidence="10">
    <location>
        <begin position="56"/>
        <end position="76"/>
    </location>
</feature>
<keyword evidence="5" id="KW-0406">Ion transport</keyword>
<comment type="subcellular location">
    <subcellularLocation>
        <location evidence="1">Membrane</location>
        <topology evidence="1">Multi-pass membrane protein</topology>
    </subcellularLocation>
</comment>
<keyword evidence="9" id="KW-0407">Ion channel</keyword>
<keyword evidence="3 10" id="KW-0812">Transmembrane</keyword>
<dbReference type="Proteomes" id="UP001365846">
    <property type="component" value="Unassembled WGS sequence"/>
</dbReference>
<dbReference type="PANTHER" id="PTHR43427">
    <property type="entry name" value="CHLORIDE CHANNEL PROTEIN CLC-E"/>
    <property type="match status" value="1"/>
</dbReference>
<keyword evidence="4 10" id="KW-1133">Transmembrane helix</keyword>
<dbReference type="InterPro" id="IPR050368">
    <property type="entry name" value="ClC-type_chloride_channel"/>
</dbReference>
<evidence type="ECO:0000256" key="3">
    <source>
        <dbReference type="ARBA" id="ARBA00022692"/>
    </source>
</evidence>
<gene>
    <name evidence="11" type="ORF">WKW77_17080</name>
</gene>
<feature type="transmembrane region" description="Helical" evidence="10">
    <location>
        <begin position="263"/>
        <end position="281"/>
    </location>
</feature>
<dbReference type="InterPro" id="IPR014743">
    <property type="entry name" value="Cl-channel_core"/>
</dbReference>
<dbReference type="Pfam" id="PF00654">
    <property type="entry name" value="Voltage_CLC"/>
    <property type="match status" value="1"/>
</dbReference>
<feature type="transmembrane region" description="Helical" evidence="10">
    <location>
        <begin position="193"/>
        <end position="211"/>
    </location>
</feature>
<feature type="transmembrane region" description="Helical" evidence="10">
    <location>
        <begin position="333"/>
        <end position="355"/>
    </location>
</feature>
<feature type="transmembrane region" description="Helical" evidence="10">
    <location>
        <begin position="301"/>
        <end position="321"/>
    </location>
</feature>
<evidence type="ECO:0000256" key="5">
    <source>
        <dbReference type="ARBA" id="ARBA00023065"/>
    </source>
</evidence>